<dbReference type="InterPro" id="IPR050983">
    <property type="entry name" value="GST_Omega/HSP26"/>
</dbReference>
<evidence type="ECO:0000313" key="3">
    <source>
        <dbReference type="EMBL" id="OMJ80782.1"/>
    </source>
</evidence>
<name>A0A1R2BVC9_9CILI</name>
<dbReference type="Proteomes" id="UP000187209">
    <property type="component" value="Unassembled WGS sequence"/>
</dbReference>
<dbReference type="GO" id="GO:0005737">
    <property type="term" value="C:cytoplasm"/>
    <property type="evidence" value="ECO:0007669"/>
    <property type="project" value="TreeGrafter"/>
</dbReference>
<reference evidence="3 4" key="1">
    <citation type="submission" date="2016-11" db="EMBL/GenBank/DDBJ databases">
        <title>The macronuclear genome of Stentor coeruleus: a giant cell with tiny introns.</title>
        <authorList>
            <person name="Slabodnick M."/>
            <person name="Ruby J.G."/>
            <person name="Reiff S.B."/>
            <person name="Swart E.C."/>
            <person name="Gosai S."/>
            <person name="Prabakaran S."/>
            <person name="Witkowska E."/>
            <person name="Larue G.E."/>
            <person name="Fisher S."/>
            <person name="Freeman R.M."/>
            <person name="Gunawardena J."/>
            <person name="Chu W."/>
            <person name="Stover N.A."/>
            <person name="Gregory B.D."/>
            <person name="Nowacki M."/>
            <person name="Derisi J."/>
            <person name="Roy S.W."/>
            <person name="Marshall W.F."/>
            <person name="Sood P."/>
        </authorList>
    </citation>
    <scope>NUCLEOTIDE SEQUENCE [LARGE SCALE GENOMIC DNA]</scope>
    <source>
        <strain evidence="3">WM001</strain>
    </source>
</reference>
<dbReference type="SFLD" id="SFLDS00019">
    <property type="entry name" value="Glutathione_Transferase_(cytos"/>
    <property type="match status" value="1"/>
</dbReference>
<dbReference type="PANTHER" id="PTHR43968:SF6">
    <property type="entry name" value="GLUTATHIONE S-TRANSFERASE OMEGA"/>
    <property type="match status" value="1"/>
</dbReference>
<evidence type="ECO:0000259" key="1">
    <source>
        <dbReference type="PROSITE" id="PS50404"/>
    </source>
</evidence>
<dbReference type="SUPFAM" id="SSF47616">
    <property type="entry name" value="GST C-terminal domain-like"/>
    <property type="match status" value="1"/>
</dbReference>
<dbReference type="InterPro" id="IPR010987">
    <property type="entry name" value="Glutathione-S-Trfase_C-like"/>
</dbReference>
<evidence type="ECO:0008006" key="5">
    <source>
        <dbReference type="Google" id="ProtNLM"/>
    </source>
</evidence>
<dbReference type="InterPro" id="IPR036282">
    <property type="entry name" value="Glutathione-S-Trfase_C_sf"/>
</dbReference>
<dbReference type="Gene3D" id="3.40.30.10">
    <property type="entry name" value="Glutaredoxin"/>
    <property type="match status" value="1"/>
</dbReference>
<dbReference type="OrthoDB" id="4951845at2759"/>
<dbReference type="PROSITE" id="PS50404">
    <property type="entry name" value="GST_NTER"/>
    <property type="match status" value="1"/>
</dbReference>
<feature type="domain" description="GST C-terminal" evidence="2">
    <location>
        <begin position="95"/>
        <end position="219"/>
    </location>
</feature>
<dbReference type="Gene3D" id="1.20.1050.10">
    <property type="match status" value="1"/>
</dbReference>
<organism evidence="3 4">
    <name type="scientific">Stentor coeruleus</name>
    <dbReference type="NCBI Taxonomy" id="5963"/>
    <lineage>
        <taxon>Eukaryota</taxon>
        <taxon>Sar</taxon>
        <taxon>Alveolata</taxon>
        <taxon>Ciliophora</taxon>
        <taxon>Postciliodesmatophora</taxon>
        <taxon>Heterotrichea</taxon>
        <taxon>Heterotrichida</taxon>
        <taxon>Stentoridae</taxon>
        <taxon>Stentor</taxon>
    </lineage>
</organism>
<dbReference type="PANTHER" id="PTHR43968">
    <property type="match status" value="1"/>
</dbReference>
<sequence length="239" mass="27791">MSGEKLELAVHTLCPYSQRALYVAAFKGLQFDLIEVDLANPSEWFLDLNPLCEAPALKVTRNGQVFKLTESLNVSEYLNSFPGRSLYPIWHGKIDPLEKGIVDVFIKNQLGTAGSYLYNFFYCTEVTAEQTQEFKNYLNTLNTMTENGNYFLHKTLGRNEMTMADAMIYPIIERYMAYKDFYQGLFEPYTGLLSWYNRMSAEPWIQTYKAPINRLQKIYHIRREPGDYRPLTLPSSLYD</sequence>
<evidence type="ECO:0000259" key="2">
    <source>
        <dbReference type="PROSITE" id="PS50405"/>
    </source>
</evidence>
<dbReference type="SUPFAM" id="SSF52833">
    <property type="entry name" value="Thioredoxin-like"/>
    <property type="match status" value="1"/>
</dbReference>
<dbReference type="PROSITE" id="PS50405">
    <property type="entry name" value="GST_CTER"/>
    <property type="match status" value="1"/>
</dbReference>
<proteinExistence type="predicted"/>
<dbReference type="SFLD" id="SFLDG00358">
    <property type="entry name" value="Main_(cytGST)"/>
    <property type="match status" value="1"/>
</dbReference>
<dbReference type="InterPro" id="IPR004045">
    <property type="entry name" value="Glutathione_S-Trfase_N"/>
</dbReference>
<protein>
    <recommendedName>
        <fullName evidence="5">GST N-terminal domain-containing protein</fullName>
    </recommendedName>
</protein>
<comment type="caution">
    <text evidence="3">The sequence shown here is derived from an EMBL/GenBank/DDBJ whole genome shotgun (WGS) entry which is preliminary data.</text>
</comment>
<dbReference type="Pfam" id="PF14497">
    <property type="entry name" value="GST_C_3"/>
    <property type="match status" value="1"/>
</dbReference>
<dbReference type="AlphaFoldDB" id="A0A1R2BVC9"/>
<evidence type="ECO:0000313" key="4">
    <source>
        <dbReference type="Proteomes" id="UP000187209"/>
    </source>
</evidence>
<dbReference type="InterPro" id="IPR004046">
    <property type="entry name" value="GST_C"/>
</dbReference>
<feature type="domain" description="GST N-terminal" evidence="1">
    <location>
        <begin position="4"/>
        <end position="86"/>
    </location>
</feature>
<gene>
    <name evidence="3" type="ORF">SteCoe_18890</name>
</gene>
<keyword evidence="4" id="KW-1185">Reference proteome</keyword>
<dbReference type="CDD" id="cd00299">
    <property type="entry name" value="GST_C_family"/>
    <property type="match status" value="1"/>
</dbReference>
<dbReference type="InterPro" id="IPR040079">
    <property type="entry name" value="Glutathione_S-Trfase"/>
</dbReference>
<accession>A0A1R2BVC9</accession>
<dbReference type="EMBL" id="MPUH01000408">
    <property type="protein sequence ID" value="OMJ80782.1"/>
    <property type="molecule type" value="Genomic_DNA"/>
</dbReference>
<dbReference type="InterPro" id="IPR036249">
    <property type="entry name" value="Thioredoxin-like_sf"/>
</dbReference>
<dbReference type="Pfam" id="PF13409">
    <property type="entry name" value="GST_N_2"/>
    <property type="match status" value="1"/>
</dbReference>